<sequence length="371" mass="41165">MIIDEKSMLQPPPPYVSANGNGGPPPFPHCRPAMTLSTLPPHLLLQIVHMTFPQTPAFDEGKVERQRKTLYWLAVSLRLVNRALYIACMHVLRSTYLPAYDSLIRSPYSSDPFPLPTGPQSAFVPVNPANLRLGTIQRETATLDLFIALKVREDVWADDSELHLERDESFKDLFDLAQPRSRLEDLVRVYGLREGVVGIDSLAPPSGHSSGNASPSPTSGVFRNPPAVPDYATLRECQGEAAGAVAQTGADPVFVAYGFVLAEKGWAANGCSGKEQAHDCRDGENPGRAVGGRCETTCKAVGSLVGSELDPVVPHFMYIHFFFFFDNICILMRHVLRIHGLLMALGWIKAINNRKFKYGNRFFWFLRRTEL</sequence>
<reference evidence="2" key="1">
    <citation type="submission" date="2020-05" db="EMBL/GenBank/DDBJ databases">
        <title>Mycena genomes resolve the evolution of fungal bioluminescence.</title>
        <authorList>
            <person name="Tsai I.J."/>
        </authorList>
    </citation>
    <scope>NUCLEOTIDE SEQUENCE</scope>
    <source>
        <strain evidence="2">CCC161011</strain>
    </source>
</reference>
<dbReference type="Proteomes" id="UP000620124">
    <property type="component" value="Unassembled WGS sequence"/>
</dbReference>
<proteinExistence type="predicted"/>
<feature type="region of interest" description="Disordered" evidence="1">
    <location>
        <begin position="1"/>
        <end position="24"/>
    </location>
</feature>
<keyword evidence="3" id="KW-1185">Reference proteome</keyword>
<protein>
    <submittedName>
        <fullName evidence="2">Uncharacterized protein</fullName>
    </submittedName>
</protein>
<dbReference type="OrthoDB" id="2536866at2759"/>
<dbReference type="AlphaFoldDB" id="A0A8H6WUL8"/>
<evidence type="ECO:0000256" key="1">
    <source>
        <dbReference type="SAM" id="MobiDB-lite"/>
    </source>
</evidence>
<organism evidence="2 3">
    <name type="scientific">Mycena venus</name>
    <dbReference type="NCBI Taxonomy" id="2733690"/>
    <lineage>
        <taxon>Eukaryota</taxon>
        <taxon>Fungi</taxon>
        <taxon>Dikarya</taxon>
        <taxon>Basidiomycota</taxon>
        <taxon>Agaricomycotina</taxon>
        <taxon>Agaricomycetes</taxon>
        <taxon>Agaricomycetidae</taxon>
        <taxon>Agaricales</taxon>
        <taxon>Marasmiineae</taxon>
        <taxon>Mycenaceae</taxon>
        <taxon>Mycena</taxon>
    </lineage>
</organism>
<accession>A0A8H6WUL8</accession>
<gene>
    <name evidence="2" type="ORF">MVEN_02520400</name>
</gene>
<comment type="caution">
    <text evidence="2">The sequence shown here is derived from an EMBL/GenBank/DDBJ whole genome shotgun (WGS) entry which is preliminary data.</text>
</comment>
<dbReference type="EMBL" id="JACAZI010000034">
    <property type="protein sequence ID" value="KAF7328907.1"/>
    <property type="molecule type" value="Genomic_DNA"/>
</dbReference>
<name>A0A8H6WUL8_9AGAR</name>
<feature type="region of interest" description="Disordered" evidence="1">
    <location>
        <begin position="202"/>
        <end position="225"/>
    </location>
</feature>
<evidence type="ECO:0000313" key="3">
    <source>
        <dbReference type="Proteomes" id="UP000620124"/>
    </source>
</evidence>
<evidence type="ECO:0000313" key="2">
    <source>
        <dbReference type="EMBL" id="KAF7328907.1"/>
    </source>
</evidence>
<feature type="compositionally biased region" description="Polar residues" evidence="1">
    <location>
        <begin position="207"/>
        <end position="221"/>
    </location>
</feature>